<dbReference type="Pfam" id="PF06722">
    <property type="entry name" value="EryCIII-like_C"/>
    <property type="match status" value="1"/>
</dbReference>
<keyword evidence="5" id="KW-1185">Reference proteome</keyword>
<dbReference type="InterPro" id="IPR004276">
    <property type="entry name" value="GlycoTrans_28_N"/>
</dbReference>
<dbReference type="GO" id="GO:0005975">
    <property type="term" value="P:carbohydrate metabolic process"/>
    <property type="evidence" value="ECO:0007669"/>
    <property type="project" value="InterPro"/>
</dbReference>
<gene>
    <name evidence="4" type="ORF">SAMN02982985_04553</name>
</gene>
<feature type="domain" description="Glycosyltransferase family 28 N-terminal" evidence="2">
    <location>
        <begin position="41"/>
        <end position="132"/>
    </location>
</feature>
<feature type="domain" description="Erythromycin biosynthesis protein CIII-like C-terminal" evidence="3">
    <location>
        <begin position="333"/>
        <end position="449"/>
    </location>
</feature>
<dbReference type="RefSeq" id="WP_174900638.1">
    <property type="nucleotide sequence ID" value="NZ_FOTW01000024.1"/>
</dbReference>
<dbReference type="InterPro" id="IPR010610">
    <property type="entry name" value="EryCIII-like_C"/>
</dbReference>
<feature type="region of interest" description="Disordered" evidence="1">
    <location>
        <begin position="1"/>
        <end position="32"/>
    </location>
</feature>
<dbReference type="GO" id="GO:0008194">
    <property type="term" value="F:UDP-glycosyltransferase activity"/>
    <property type="evidence" value="ECO:0007669"/>
    <property type="project" value="InterPro"/>
</dbReference>
<evidence type="ECO:0000313" key="4">
    <source>
        <dbReference type="EMBL" id="SFM57790.1"/>
    </source>
</evidence>
<evidence type="ECO:0000313" key="5">
    <source>
        <dbReference type="Proteomes" id="UP000199470"/>
    </source>
</evidence>
<evidence type="ECO:0000259" key="3">
    <source>
        <dbReference type="Pfam" id="PF06722"/>
    </source>
</evidence>
<evidence type="ECO:0000259" key="2">
    <source>
        <dbReference type="Pfam" id="PF03033"/>
    </source>
</evidence>
<dbReference type="AlphaFoldDB" id="A0A1I4S0J8"/>
<organism evidence="4 5">
    <name type="scientific">Rugamonas rubra</name>
    <dbReference type="NCBI Taxonomy" id="758825"/>
    <lineage>
        <taxon>Bacteria</taxon>
        <taxon>Pseudomonadati</taxon>
        <taxon>Pseudomonadota</taxon>
        <taxon>Betaproteobacteria</taxon>
        <taxon>Burkholderiales</taxon>
        <taxon>Oxalobacteraceae</taxon>
        <taxon>Telluria group</taxon>
        <taxon>Rugamonas</taxon>
    </lineage>
</organism>
<dbReference type="Proteomes" id="UP000199470">
    <property type="component" value="Unassembled WGS sequence"/>
</dbReference>
<dbReference type="Pfam" id="PF03033">
    <property type="entry name" value="Glyco_transf_28"/>
    <property type="match status" value="1"/>
</dbReference>
<dbReference type="InterPro" id="IPR050426">
    <property type="entry name" value="Glycosyltransferase_28"/>
</dbReference>
<dbReference type="PANTHER" id="PTHR48050:SF13">
    <property type="entry name" value="STEROL 3-BETA-GLUCOSYLTRANSFERASE UGT80A2"/>
    <property type="match status" value="1"/>
</dbReference>
<accession>A0A1I4S0J8</accession>
<dbReference type="InterPro" id="IPR002213">
    <property type="entry name" value="UDP_glucos_trans"/>
</dbReference>
<dbReference type="CDD" id="cd03784">
    <property type="entry name" value="GT1_Gtf-like"/>
    <property type="match status" value="1"/>
</dbReference>
<dbReference type="PANTHER" id="PTHR48050">
    <property type="entry name" value="STEROL 3-BETA-GLUCOSYLTRANSFERASE"/>
    <property type="match status" value="1"/>
</dbReference>
<dbReference type="STRING" id="758825.SAMN02982985_04553"/>
<evidence type="ECO:0000256" key="1">
    <source>
        <dbReference type="SAM" id="MobiDB-lite"/>
    </source>
</evidence>
<protein>
    <submittedName>
        <fullName evidence="4">Rhamnosyltransferase subunit B</fullName>
    </submittedName>
</protein>
<dbReference type="GO" id="GO:0016758">
    <property type="term" value="F:hexosyltransferase activity"/>
    <property type="evidence" value="ECO:0007669"/>
    <property type="project" value="InterPro"/>
</dbReference>
<dbReference type="EMBL" id="FOTW01000024">
    <property type="protein sequence ID" value="SFM57790.1"/>
    <property type="molecule type" value="Genomic_DNA"/>
</dbReference>
<name>A0A1I4S0J8_9BURK</name>
<sequence length="457" mass="48815">MTETTTRKPIVGAPPATPSVSHMAPQMAPHTSPCSPHPAHVLVVTLGTAGDVFPFIAVGRALRQRGHRVTLLAAQHFEAAVLQAGLDFHALFSKDETDAMLSNPLLWHHIKGFSAAWLAQSAALQRLPDLVAALPAEAPCVLLVHPGAAPAAALARARRPGLRIVTAYLAPSNLRTCHDPLTMGYTPVPRWMPMWLRAALWRLAEATTVDPVVMPTLNRARGALGLAPLSRFWDHMMDTADASVALFPAWYGPTQPDWPRPFAHAGFQLYDPQAEAPLPEALQAFLAAGDAPIVFTPGTGYQHGTAYFAAALSAVKALGRRAIFLTPHRDQVPAQLPDSVLWQSFLPLRALLPHAAALVYHGGIGTLAEALRAGVPQLLVPCAHDQFDNAQRIHALGAGQILHMRSLRADTLRAALAGLLASGETRARCGELAARLAGEPSAAVVCELVEEQVRQSA</sequence>
<proteinExistence type="predicted"/>
<reference evidence="4 5" key="1">
    <citation type="submission" date="2016-10" db="EMBL/GenBank/DDBJ databases">
        <authorList>
            <person name="de Groot N.N."/>
        </authorList>
    </citation>
    <scope>NUCLEOTIDE SEQUENCE [LARGE SCALE GENOMIC DNA]</scope>
    <source>
        <strain evidence="4 5">ATCC 43154</strain>
    </source>
</reference>
<dbReference type="GO" id="GO:0033072">
    <property type="term" value="P:vancomycin biosynthetic process"/>
    <property type="evidence" value="ECO:0007669"/>
    <property type="project" value="UniProtKB-ARBA"/>
</dbReference>
<keyword evidence="4" id="KW-0808">Transferase</keyword>
<dbReference type="SUPFAM" id="SSF53756">
    <property type="entry name" value="UDP-Glycosyltransferase/glycogen phosphorylase"/>
    <property type="match status" value="1"/>
</dbReference>
<dbReference type="Gene3D" id="3.40.50.2000">
    <property type="entry name" value="Glycogen Phosphorylase B"/>
    <property type="match status" value="2"/>
</dbReference>